<proteinExistence type="predicted"/>
<gene>
    <name evidence="1" type="ORF">AWB76_03917</name>
</gene>
<name>A0A158BAW5_9BURK</name>
<keyword evidence="2" id="KW-1185">Reference proteome</keyword>
<evidence type="ECO:0000313" key="1">
    <source>
        <dbReference type="EMBL" id="SAK67050.1"/>
    </source>
</evidence>
<protein>
    <submittedName>
        <fullName evidence="1">Uncharacterized protein</fullName>
    </submittedName>
</protein>
<dbReference type="Proteomes" id="UP000054624">
    <property type="component" value="Unassembled WGS sequence"/>
</dbReference>
<accession>A0A158BAW5</accession>
<dbReference type="STRING" id="1777137.AWB76_03917"/>
<sequence>MQTAAPNVARFDHEPVNGQLRGLLLEGTRSNLVPSSTVFSASARCSVTASSRAAPDGVTIARKIAEDSTAGATHYSAQYLNVPAGQTYAHSVYAAPDGRTQCGLMFIGANAYAANPYAVFDLTTGTVLNTTRSITASAQKCANGFCRVQAIATTANADTAAGFLLMPAKDGKVAYDGDGRSGIDVFGRQVEQFGFPSSYVPTSGASATRAADLTTTTDLSWLTASEGTIVVDAAFVGVLGGGMFAVSLDDGTNNGIGIYKVNGNGTIAAFSGGAESSSLGSVKDRERFRAGIGWSARGASASASLDGARSITIAQTAAVNPVALSLGSGRGGAFASSIWIRSLQYWPRRLSDAELSDATTLT</sequence>
<reference evidence="2" key="1">
    <citation type="submission" date="2016-01" db="EMBL/GenBank/DDBJ databases">
        <authorList>
            <person name="Peeters Charlotte."/>
        </authorList>
    </citation>
    <scope>NUCLEOTIDE SEQUENCE [LARGE SCALE GENOMIC DNA]</scope>
</reference>
<organism evidence="1 2">
    <name type="scientific">Caballeronia temeraria</name>
    <dbReference type="NCBI Taxonomy" id="1777137"/>
    <lineage>
        <taxon>Bacteria</taxon>
        <taxon>Pseudomonadati</taxon>
        <taxon>Pseudomonadota</taxon>
        <taxon>Betaproteobacteria</taxon>
        <taxon>Burkholderiales</taxon>
        <taxon>Burkholderiaceae</taxon>
        <taxon>Caballeronia</taxon>
    </lineage>
</organism>
<evidence type="ECO:0000313" key="2">
    <source>
        <dbReference type="Proteomes" id="UP000054624"/>
    </source>
</evidence>
<dbReference type="AlphaFoldDB" id="A0A158BAW5"/>
<dbReference type="EMBL" id="FCOI02000013">
    <property type="protein sequence ID" value="SAK67050.1"/>
    <property type="molecule type" value="Genomic_DNA"/>
</dbReference>